<keyword evidence="4 9" id="KW-1133">Transmembrane helix</keyword>
<evidence type="ECO:0000256" key="1">
    <source>
        <dbReference type="ARBA" id="ARBA00004141"/>
    </source>
</evidence>
<protein>
    <recommendedName>
        <fullName evidence="10">Potassium channel domain-containing protein</fullName>
    </recommendedName>
</protein>
<feature type="transmembrane region" description="Helical" evidence="9">
    <location>
        <begin position="208"/>
        <end position="226"/>
    </location>
</feature>
<feature type="transmembrane region" description="Helical" evidence="9">
    <location>
        <begin position="301"/>
        <end position="321"/>
    </location>
</feature>
<feature type="transmembrane region" description="Helical" evidence="9">
    <location>
        <begin position="270"/>
        <end position="289"/>
    </location>
</feature>
<feature type="transmembrane region" description="Helical" evidence="9">
    <location>
        <begin position="49"/>
        <end position="69"/>
    </location>
</feature>
<dbReference type="InterPro" id="IPR003280">
    <property type="entry name" value="2pore_dom_K_chnl"/>
</dbReference>
<feature type="domain" description="Potassium channel" evidence="10">
    <location>
        <begin position="260"/>
        <end position="324"/>
    </location>
</feature>
<evidence type="ECO:0000256" key="9">
    <source>
        <dbReference type="SAM" id="Phobius"/>
    </source>
</evidence>
<dbReference type="EMBL" id="CAJNNW010028603">
    <property type="protein sequence ID" value="CAE8696877.1"/>
    <property type="molecule type" value="Genomic_DNA"/>
</dbReference>
<keyword evidence="5 8" id="KW-0406">Ion transport</keyword>
<dbReference type="PRINTS" id="PR01333">
    <property type="entry name" value="2POREKCHANEL"/>
</dbReference>
<feature type="domain" description="Potassium channel" evidence="10">
    <location>
        <begin position="54"/>
        <end position="130"/>
    </location>
</feature>
<evidence type="ECO:0000313" key="13">
    <source>
        <dbReference type="Proteomes" id="UP000654075"/>
    </source>
</evidence>
<evidence type="ECO:0000256" key="3">
    <source>
        <dbReference type="ARBA" id="ARBA00022692"/>
    </source>
</evidence>
<sequence>MDRSLRQRPAAAKGNALPVEAARIGVLRLHPKPLLPHGRENRIPFEAEITSALLLSIYLSLAACVFCCLSGGKWTFIQGFYFCSVTLTTVGYGDFTPPASVAARLLTVAFIWNNVLIVSAVLGILGSRIEQDIVRGCDLISGSSVPVKLSNHMSVLGLFILFSAFGFSFLEGRSFLDGIYFTTVSLSTVGYGCVVPTSDKTRALTCPVLLVGVVSVGNITGFLANWLKGRWACQGWAKRRRSRIGVSLLVTATAALMGGIAISQASGEAWSLHECLYFAMMTITTVGYGDFTPVHSETTKLLAVLFIWSSVTVVAVLLGFIGEAEEALVGAALDPDKLCLGRTRCLRRFAAAYKDRGPSGHFLVFVGLQFLSSFIFAVLESWTLVDSFYFTAVTLTTVGYGDMIPASLVGKQAATLLALVGVPLTTALVSTLSCRFTQDLVHKIEELDK</sequence>
<comment type="subcellular location">
    <subcellularLocation>
        <location evidence="1">Membrane</location>
        <topology evidence="1">Multi-pass membrane protein</topology>
    </subcellularLocation>
</comment>
<proteinExistence type="inferred from homology"/>
<keyword evidence="6 9" id="KW-0472">Membrane</keyword>
<evidence type="ECO:0000256" key="7">
    <source>
        <dbReference type="ARBA" id="ARBA00023303"/>
    </source>
</evidence>
<evidence type="ECO:0000259" key="10">
    <source>
        <dbReference type="Pfam" id="PF07885"/>
    </source>
</evidence>
<name>A0A813EZ41_POLGL</name>
<dbReference type="GO" id="GO:0030322">
    <property type="term" value="P:stabilization of membrane potential"/>
    <property type="evidence" value="ECO:0007669"/>
    <property type="project" value="TreeGrafter"/>
</dbReference>
<dbReference type="GO" id="GO:0015271">
    <property type="term" value="F:outward rectifier potassium channel activity"/>
    <property type="evidence" value="ECO:0007669"/>
    <property type="project" value="TreeGrafter"/>
</dbReference>
<dbReference type="Pfam" id="PF07885">
    <property type="entry name" value="Ion_trans_2"/>
    <property type="match status" value="4"/>
</dbReference>
<accession>A0A813EZ41</accession>
<feature type="transmembrane region" description="Helical" evidence="9">
    <location>
        <begin position="153"/>
        <end position="170"/>
    </location>
</feature>
<dbReference type="PANTHER" id="PTHR11003">
    <property type="entry name" value="POTASSIUM CHANNEL, SUBFAMILY K"/>
    <property type="match status" value="1"/>
</dbReference>
<evidence type="ECO:0000313" key="11">
    <source>
        <dbReference type="EMBL" id="CAE8604179.1"/>
    </source>
</evidence>
<evidence type="ECO:0000256" key="5">
    <source>
        <dbReference type="ARBA" id="ARBA00023065"/>
    </source>
</evidence>
<evidence type="ECO:0000256" key="6">
    <source>
        <dbReference type="ARBA" id="ARBA00023136"/>
    </source>
</evidence>
<keyword evidence="2 8" id="KW-0813">Transport</keyword>
<feature type="domain" description="Potassium channel" evidence="10">
    <location>
        <begin position="364"/>
        <end position="433"/>
    </location>
</feature>
<keyword evidence="7 8" id="KW-0407">Ion channel</keyword>
<dbReference type="InterPro" id="IPR013099">
    <property type="entry name" value="K_chnl_dom"/>
</dbReference>
<feature type="transmembrane region" description="Helical" evidence="9">
    <location>
        <begin position="388"/>
        <end position="408"/>
    </location>
</feature>
<comment type="similarity">
    <text evidence="8">Belongs to the two pore domain potassium channel (TC 1.A.1.8) family.</text>
</comment>
<feature type="transmembrane region" description="Helical" evidence="9">
    <location>
        <begin position="246"/>
        <end position="264"/>
    </location>
</feature>
<feature type="transmembrane region" description="Helical" evidence="9">
    <location>
        <begin position="101"/>
        <end position="125"/>
    </location>
</feature>
<dbReference type="GO" id="GO:0005886">
    <property type="term" value="C:plasma membrane"/>
    <property type="evidence" value="ECO:0007669"/>
    <property type="project" value="TreeGrafter"/>
</dbReference>
<dbReference type="Gene3D" id="1.10.287.70">
    <property type="match status" value="4"/>
</dbReference>
<evidence type="ECO:0000256" key="2">
    <source>
        <dbReference type="ARBA" id="ARBA00022448"/>
    </source>
</evidence>
<keyword evidence="13" id="KW-1185">Reference proteome</keyword>
<dbReference type="PANTHER" id="PTHR11003:SF345">
    <property type="entry name" value="TWIK FAMILY OF POTASSIUM CHANNELS PROTEIN 18"/>
    <property type="match status" value="1"/>
</dbReference>
<organism evidence="11 13">
    <name type="scientific">Polarella glacialis</name>
    <name type="common">Dinoflagellate</name>
    <dbReference type="NCBI Taxonomy" id="89957"/>
    <lineage>
        <taxon>Eukaryota</taxon>
        <taxon>Sar</taxon>
        <taxon>Alveolata</taxon>
        <taxon>Dinophyceae</taxon>
        <taxon>Suessiales</taxon>
        <taxon>Suessiaceae</taxon>
        <taxon>Polarella</taxon>
    </lineage>
</organism>
<evidence type="ECO:0000313" key="12">
    <source>
        <dbReference type="EMBL" id="CAE8696877.1"/>
    </source>
</evidence>
<dbReference type="Proteomes" id="UP000654075">
    <property type="component" value="Unassembled WGS sequence"/>
</dbReference>
<dbReference type="OMA" id="CIVERWS"/>
<dbReference type="SUPFAM" id="SSF81324">
    <property type="entry name" value="Voltage-gated potassium channels"/>
    <property type="match status" value="4"/>
</dbReference>
<evidence type="ECO:0000256" key="4">
    <source>
        <dbReference type="ARBA" id="ARBA00022989"/>
    </source>
</evidence>
<dbReference type="EMBL" id="CAJNNV010016106">
    <property type="protein sequence ID" value="CAE8604179.1"/>
    <property type="molecule type" value="Genomic_DNA"/>
</dbReference>
<reference evidence="11" key="1">
    <citation type="submission" date="2021-02" db="EMBL/GenBank/DDBJ databases">
        <authorList>
            <person name="Dougan E. K."/>
            <person name="Rhodes N."/>
            <person name="Thang M."/>
            <person name="Chan C."/>
        </authorList>
    </citation>
    <scope>NUCLEOTIDE SEQUENCE</scope>
</reference>
<feature type="domain" description="Potassium channel" evidence="10">
    <location>
        <begin position="156"/>
        <end position="227"/>
    </location>
</feature>
<evidence type="ECO:0000256" key="8">
    <source>
        <dbReference type="RuleBase" id="RU003857"/>
    </source>
</evidence>
<dbReference type="OrthoDB" id="297496at2759"/>
<gene>
    <name evidence="11" type="ORF">PGLA1383_LOCUS22361</name>
    <name evidence="12" type="ORF">PGLA2088_LOCUS30034</name>
</gene>
<dbReference type="Proteomes" id="UP000626109">
    <property type="component" value="Unassembled WGS sequence"/>
</dbReference>
<keyword evidence="3 8" id="KW-0812">Transmembrane</keyword>
<feature type="transmembrane region" description="Helical" evidence="9">
    <location>
        <begin position="362"/>
        <end position="379"/>
    </location>
</feature>
<comment type="caution">
    <text evidence="11">The sequence shown here is derived from an EMBL/GenBank/DDBJ whole genome shotgun (WGS) entry which is preliminary data.</text>
</comment>
<dbReference type="GO" id="GO:0022841">
    <property type="term" value="F:potassium ion leak channel activity"/>
    <property type="evidence" value="ECO:0007669"/>
    <property type="project" value="TreeGrafter"/>
</dbReference>
<feature type="transmembrane region" description="Helical" evidence="9">
    <location>
        <begin position="414"/>
        <end position="434"/>
    </location>
</feature>
<dbReference type="AlphaFoldDB" id="A0A813EZ41"/>